<dbReference type="InterPro" id="IPR019734">
    <property type="entry name" value="TPR_rpt"/>
</dbReference>
<keyword evidence="4 7" id="KW-0472">Membrane</keyword>
<dbReference type="Proteomes" id="UP000770785">
    <property type="component" value="Unassembled WGS sequence"/>
</dbReference>
<feature type="transmembrane region" description="Helical" evidence="7">
    <location>
        <begin position="54"/>
        <end position="73"/>
    </location>
</feature>
<dbReference type="SUPFAM" id="SSF48452">
    <property type="entry name" value="TPR-like"/>
    <property type="match status" value="1"/>
</dbReference>
<dbReference type="Pfam" id="PF09851">
    <property type="entry name" value="SHOCT"/>
    <property type="match status" value="1"/>
</dbReference>
<dbReference type="Gene3D" id="1.25.40.10">
    <property type="entry name" value="Tetratricopeptide repeat domain"/>
    <property type="match status" value="1"/>
</dbReference>
<keyword evidence="2 7" id="KW-0812">Transmembrane</keyword>
<feature type="transmembrane region" description="Helical" evidence="7">
    <location>
        <begin position="6"/>
        <end position="24"/>
    </location>
</feature>
<keyword evidence="3 7" id="KW-1133">Transmembrane helix</keyword>
<accession>A0ABX0XBM0</accession>
<proteinExistence type="predicted"/>
<evidence type="ECO:0000313" key="10">
    <source>
        <dbReference type="EMBL" id="NJC26324.1"/>
    </source>
</evidence>
<evidence type="ECO:0000256" key="7">
    <source>
        <dbReference type="SAM" id="Phobius"/>
    </source>
</evidence>
<evidence type="ECO:0000256" key="5">
    <source>
        <dbReference type="PROSITE-ProRule" id="PRU00339"/>
    </source>
</evidence>
<feature type="region of interest" description="Disordered" evidence="6">
    <location>
        <begin position="202"/>
        <end position="245"/>
    </location>
</feature>
<evidence type="ECO:0000256" key="3">
    <source>
        <dbReference type="ARBA" id="ARBA00022989"/>
    </source>
</evidence>
<dbReference type="InterPro" id="IPR018649">
    <property type="entry name" value="SHOCT"/>
</dbReference>
<comment type="caution">
    <text evidence="10">The sequence shown here is derived from an EMBL/GenBank/DDBJ whole genome shotgun (WGS) entry which is preliminary data.</text>
</comment>
<evidence type="ECO:0000259" key="8">
    <source>
        <dbReference type="Pfam" id="PF05154"/>
    </source>
</evidence>
<evidence type="ECO:0000256" key="1">
    <source>
        <dbReference type="ARBA" id="ARBA00004141"/>
    </source>
</evidence>
<feature type="repeat" description="TPR" evidence="5">
    <location>
        <begin position="104"/>
        <end position="137"/>
    </location>
</feature>
<keyword evidence="11" id="KW-1185">Reference proteome</keyword>
<protein>
    <submittedName>
        <fullName evidence="10">Tetratricopeptide (TPR) repeat protein</fullName>
    </submittedName>
</protein>
<feature type="domain" description="SHOCT" evidence="9">
    <location>
        <begin position="252"/>
        <end position="279"/>
    </location>
</feature>
<name>A0ABX0XBM0_9BACT</name>
<dbReference type="RefSeq" id="WP_168037292.1">
    <property type="nucleotide sequence ID" value="NZ_JAATJH010000002.1"/>
</dbReference>
<evidence type="ECO:0000256" key="2">
    <source>
        <dbReference type="ARBA" id="ARBA00022692"/>
    </source>
</evidence>
<comment type="subcellular location">
    <subcellularLocation>
        <location evidence="1">Membrane</location>
        <topology evidence="1">Multi-pass membrane protein</topology>
    </subcellularLocation>
</comment>
<gene>
    <name evidence="10" type="ORF">GGR27_001823</name>
</gene>
<evidence type="ECO:0000313" key="11">
    <source>
        <dbReference type="Proteomes" id="UP000770785"/>
    </source>
</evidence>
<evidence type="ECO:0000256" key="4">
    <source>
        <dbReference type="ARBA" id="ARBA00023136"/>
    </source>
</evidence>
<dbReference type="InterPro" id="IPR007829">
    <property type="entry name" value="TM2"/>
</dbReference>
<reference evidence="10 11" key="1">
    <citation type="submission" date="2020-03" db="EMBL/GenBank/DDBJ databases">
        <title>Genomic Encyclopedia of Type Strains, Phase IV (KMG-IV): sequencing the most valuable type-strain genomes for metagenomic binning, comparative biology and taxonomic classification.</title>
        <authorList>
            <person name="Goeker M."/>
        </authorList>
    </citation>
    <scope>NUCLEOTIDE SEQUENCE [LARGE SCALE GENOMIC DNA]</scope>
    <source>
        <strain evidence="10 11">DSM 105096</strain>
    </source>
</reference>
<sequence>MLNRNVGALLAIFLGLFGAHQFYIGRWWTGALQFALFTLSVFISVVGAPEALLAIAWISTAVIPVLTGILWFAMPSRTWHDRYDPTAERPTFPISNQQPAMGDSSQLKAEGITYYRSADYDLAAEAFTEAISVDYSDPGSHFNLACSYAQLGRYPETLHHLELSVTFGLPKPERIEKHPALGALRKLPAFDRFRANNYRRRAYVTDHGQRDATTPVPPTEKRNPEPETITDFNTPPPSQTTTGASVDGDLLEQISRLRELHDAGVLTTQEYQLQKERLLA</sequence>
<evidence type="ECO:0000259" key="9">
    <source>
        <dbReference type="Pfam" id="PF09851"/>
    </source>
</evidence>
<feature type="transmembrane region" description="Helical" evidence="7">
    <location>
        <begin position="31"/>
        <end position="48"/>
    </location>
</feature>
<evidence type="ECO:0000256" key="6">
    <source>
        <dbReference type="SAM" id="MobiDB-lite"/>
    </source>
</evidence>
<dbReference type="InterPro" id="IPR011990">
    <property type="entry name" value="TPR-like_helical_dom_sf"/>
</dbReference>
<organism evidence="10 11">
    <name type="scientific">Neolewinella antarctica</name>
    <dbReference type="NCBI Taxonomy" id="442734"/>
    <lineage>
        <taxon>Bacteria</taxon>
        <taxon>Pseudomonadati</taxon>
        <taxon>Bacteroidota</taxon>
        <taxon>Saprospiria</taxon>
        <taxon>Saprospirales</taxon>
        <taxon>Lewinellaceae</taxon>
        <taxon>Neolewinella</taxon>
    </lineage>
</organism>
<dbReference type="Pfam" id="PF05154">
    <property type="entry name" value="TM2"/>
    <property type="match status" value="1"/>
</dbReference>
<keyword evidence="5" id="KW-0802">TPR repeat</keyword>
<feature type="domain" description="TM2" evidence="8">
    <location>
        <begin position="3"/>
        <end position="43"/>
    </location>
</feature>
<dbReference type="PROSITE" id="PS50005">
    <property type="entry name" value="TPR"/>
    <property type="match status" value="1"/>
</dbReference>
<dbReference type="EMBL" id="JAATJH010000002">
    <property type="protein sequence ID" value="NJC26324.1"/>
    <property type="molecule type" value="Genomic_DNA"/>
</dbReference>